<accession>A0A8S9NR57</accession>
<evidence type="ECO:0000313" key="3">
    <source>
        <dbReference type="Proteomes" id="UP000712600"/>
    </source>
</evidence>
<dbReference type="PANTHER" id="PTHR31267">
    <property type="entry name" value="DENTIN SIALOPHOSPHOPROTEIN-LIKE PROTEIN"/>
    <property type="match status" value="1"/>
</dbReference>
<comment type="caution">
    <text evidence="2">The sequence shown here is derived from an EMBL/GenBank/DDBJ whole genome shotgun (WGS) entry which is preliminary data.</text>
</comment>
<feature type="compositionally biased region" description="Polar residues" evidence="1">
    <location>
        <begin position="78"/>
        <end position="95"/>
    </location>
</feature>
<feature type="compositionally biased region" description="Polar residues" evidence="1">
    <location>
        <begin position="126"/>
        <end position="135"/>
    </location>
</feature>
<feature type="compositionally biased region" description="Low complexity" evidence="1">
    <location>
        <begin position="211"/>
        <end position="220"/>
    </location>
</feature>
<feature type="region of interest" description="Disordered" evidence="1">
    <location>
        <begin position="211"/>
        <end position="234"/>
    </location>
</feature>
<name>A0A8S9NR57_BRACR</name>
<gene>
    <name evidence="2" type="ORF">F2Q69_00045274</name>
</gene>
<feature type="region of interest" description="Disordered" evidence="1">
    <location>
        <begin position="75"/>
        <end position="105"/>
    </location>
</feature>
<feature type="region of interest" description="Disordered" evidence="1">
    <location>
        <begin position="118"/>
        <end position="151"/>
    </location>
</feature>
<dbReference type="PANTHER" id="PTHR31267:SF7">
    <property type="entry name" value="DENTIN SIALOPHOSPHOPROTEIN-LIKE PROTEIN"/>
    <property type="match status" value="1"/>
</dbReference>
<dbReference type="EMBL" id="QGKX02001621">
    <property type="protein sequence ID" value="KAF3505116.1"/>
    <property type="molecule type" value="Genomic_DNA"/>
</dbReference>
<proteinExistence type="predicted"/>
<sequence>MASLFRMRLVIVGSRQEIQNWMHQGTSSGFMTTPEHGQANLLAQQFEPSLYGMPLDGANAPQNALSSVQMNRLPAQHGSANKNSSLTNQPTSFLNQVDGHDSNMLPRSTYQEQLLFSHTPRPGSVNRPNSESFQQDDSRERNNSAPGETYTDMSLTGNLMSSNSDLFDACPSLQSGSWSALMQSAVAETSSDDAGVREWGSKQQSVWTHNNSAANTTSSNLPSERVHSDSTQTAVQHVHNRRNKVSNHGLLEKPVAQCITEGIKFQTMACS</sequence>
<dbReference type="AlphaFoldDB" id="A0A8S9NR57"/>
<protein>
    <submittedName>
        <fullName evidence="2">Uncharacterized protein</fullName>
    </submittedName>
</protein>
<evidence type="ECO:0000313" key="2">
    <source>
        <dbReference type="EMBL" id="KAF3505116.1"/>
    </source>
</evidence>
<dbReference type="Proteomes" id="UP000712600">
    <property type="component" value="Unassembled WGS sequence"/>
</dbReference>
<organism evidence="2 3">
    <name type="scientific">Brassica cretica</name>
    <name type="common">Mustard</name>
    <dbReference type="NCBI Taxonomy" id="69181"/>
    <lineage>
        <taxon>Eukaryota</taxon>
        <taxon>Viridiplantae</taxon>
        <taxon>Streptophyta</taxon>
        <taxon>Embryophyta</taxon>
        <taxon>Tracheophyta</taxon>
        <taxon>Spermatophyta</taxon>
        <taxon>Magnoliopsida</taxon>
        <taxon>eudicotyledons</taxon>
        <taxon>Gunneridae</taxon>
        <taxon>Pentapetalae</taxon>
        <taxon>rosids</taxon>
        <taxon>malvids</taxon>
        <taxon>Brassicales</taxon>
        <taxon>Brassicaceae</taxon>
        <taxon>Brassiceae</taxon>
        <taxon>Brassica</taxon>
    </lineage>
</organism>
<evidence type="ECO:0000256" key="1">
    <source>
        <dbReference type="SAM" id="MobiDB-lite"/>
    </source>
</evidence>
<reference evidence="2" key="1">
    <citation type="submission" date="2019-12" db="EMBL/GenBank/DDBJ databases">
        <title>Genome sequencing and annotation of Brassica cretica.</title>
        <authorList>
            <person name="Studholme D.J."/>
            <person name="Sarris P."/>
        </authorList>
    </citation>
    <scope>NUCLEOTIDE SEQUENCE</scope>
    <source>
        <strain evidence="2">PFS-109/04</strain>
        <tissue evidence="2">Leaf</tissue>
    </source>
</reference>